<proteinExistence type="predicted"/>
<sequence length="288" mass="33612">MARPIKEGLDYFPFDVDLITDRKLRRVKIKYGPSAVMVYISLLCILYKDKGYYIDYFGENKEDVLWEVCENLQGKHQPDVETVESIIEDLVACGLFSDDHFKSGTIITSRRAQRTYYGATVDRKAANINYDYWLLSENEMKELSSRHPILINFINRPKNEVNRPNNSVNQPDNTQSKVEKSRVEESKEKYIDVASSDDYFENIEVNALFLEFLELRKKLKCKNTEHAVKLLVNKLNDYQDDVKKHALEDAIMNSWKSVYPENGKHSKQDNKKPETGNQFLKMLADMEE</sequence>
<feature type="compositionally biased region" description="Polar residues" evidence="1">
    <location>
        <begin position="162"/>
        <end position="175"/>
    </location>
</feature>
<dbReference type="PANTHER" id="PTHR39196">
    <property type="entry name" value="PRIMOSOME, DNAD SUBUNIT"/>
    <property type="match status" value="1"/>
</dbReference>
<evidence type="ECO:0000313" key="3">
    <source>
        <dbReference type="EMBL" id="MBC3901394.1"/>
    </source>
</evidence>
<dbReference type="EMBL" id="WJBE01000026">
    <property type="protein sequence ID" value="MBC3901394.1"/>
    <property type="molecule type" value="Genomic_DNA"/>
</dbReference>
<reference evidence="3 4" key="1">
    <citation type="journal article" date="2020" name="mSystems">
        <title>Defining Genomic and Predicted Metabolic Features of the Acetobacterium Genus.</title>
        <authorList>
            <person name="Ross D.E."/>
            <person name="Marshall C.W."/>
            <person name="Gulliver D."/>
            <person name="May H.D."/>
            <person name="Norman R.S."/>
        </authorList>
    </citation>
    <scope>NUCLEOTIDE SEQUENCE [LARGE SCALE GENOMIC DNA]</scope>
    <source>
        <strain evidence="3 4">DSM 4132</strain>
    </source>
</reference>
<dbReference type="PANTHER" id="PTHR39196:SF1">
    <property type="entry name" value="PRIMOSOME, DNAD SUBUNIT"/>
    <property type="match status" value="1"/>
</dbReference>
<dbReference type="Proteomes" id="UP000622405">
    <property type="component" value="Unassembled WGS sequence"/>
</dbReference>
<feature type="region of interest" description="Disordered" evidence="1">
    <location>
        <begin position="160"/>
        <end position="183"/>
    </location>
</feature>
<dbReference type="Pfam" id="PF14297">
    <property type="entry name" value="Lin1244_N"/>
    <property type="match status" value="1"/>
</dbReference>
<dbReference type="RefSeq" id="WP_186895446.1">
    <property type="nucleotide sequence ID" value="NZ_WJBE01000026.1"/>
</dbReference>
<feature type="domain" description="Lin1244/Lin1753-like N-terminal" evidence="2">
    <location>
        <begin position="11"/>
        <end position="110"/>
    </location>
</feature>
<evidence type="ECO:0000259" key="2">
    <source>
        <dbReference type="Pfam" id="PF14297"/>
    </source>
</evidence>
<protein>
    <submittedName>
        <fullName evidence="3">DUF4373 domain-containing protein</fullName>
    </submittedName>
</protein>
<dbReference type="InterPro" id="IPR025400">
    <property type="entry name" value="Lin1244/Lin1753-like_N"/>
</dbReference>
<evidence type="ECO:0000256" key="1">
    <source>
        <dbReference type="SAM" id="MobiDB-lite"/>
    </source>
</evidence>
<organism evidence="3 4">
    <name type="scientific">Acetobacterium malicum</name>
    <dbReference type="NCBI Taxonomy" id="52692"/>
    <lineage>
        <taxon>Bacteria</taxon>
        <taxon>Bacillati</taxon>
        <taxon>Bacillota</taxon>
        <taxon>Clostridia</taxon>
        <taxon>Eubacteriales</taxon>
        <taxon>Eubacteriaceae</taxon>
        <taxon>Acetobacterium</taxon>
    </lineage>
</organism>
<keyword evidence="4" id="KW-1185">Reference proteome</keyword>
<gene>
    <name evidence="3" type="ORF">GH811_17480</name>
</gene>
<name>A0ABR6Z205_9FIRM</name>
<accession>A0ABR6Z205</accession>
<comment type="caution">
    <text evidence="3">The sequence shown here is derived from an EMBL/GenBank/DDBJ whole genome shotgun (WGS) entry which is preliminary data.</text>
</comment>
<evidence type="ECO:0000313" key="4">
    <source>
        <dbReference type="Proteomes" id="UP000622405"/>
    </source>
</evidence>